<evidence type="ECO:0000256" key="1">
    <source>
        <dbReference type="SAM" id="MobiDB-lite"/>
    </source>
</evidence>
<dbReference type="STRING" id="1803587.GCA_001593825_02888"/>
<dbReference type="EMBL" id="LJOY01000053">
    <property type="protein sequence ID" value="OBQ23848.1"/>
    <property type="molecule type" value="Genomic_DNA"/>
</dbReference>
<keyword evidence="2" id="KW-0812">Transmembrane</keyword>
<dbReference type="Proteomes" id="UP000092382">
    <property type="component" value="Unassembled WGS sequence"/>
</dbReference>
<keyword evidence="2" id="KW-1133">Transmembrane helix</keyword>
<feature type="region of interest" description="Disordered" evidence="1">
    <location>
        <begin position="168"/>
        <end position="194"/>
    </location>
</feature>
<evidence type="ECO:0000313" key="3">
    <source>
        <dbReference type="EMBL" id="OBQ23848.1"/>
    </source>
</evidence>
<keyword evidence="2" id="KW-0472">Membrane</keyword>
<feature type="transmembrane region" description="Helical" evidence="2">
    <location>
        <begin position="12"/>
        <end position="36"/>
    </location>
</feature>
<gene>
    <name evidence="3" type="ORF">AN481_14515</name>
</gene>
<accession>A0A1B7VSE8</accession>
<proteinExistence type="predicted"/>
<dbReference type="PATRIC" id="fig|1710894.3.peg.1174"/>
<dbReference type="AlphaFoldDB" id="A0A1B7VSE8"/>
<sequence>MSNFGNKQINYSFGAFTASFITIGGLLTSSLPTLAVTDSYRNDYRLCVAQLGRVGVTAKPASQSCAGSLYPQDLSSCVVKIHKLTQITPVDALSSCQQARRPQDLATCVVSISESYQGLENSATLTSCGRSLLPVNFAECVVGLHREIDDLTHTQALDTCINASEGSSGFGAVSTKPLVKPNEETKPKSSTPNK</sequence>
<protein>
    <submittedName>
        <fullName evidence="3">Uncharacterized protein</fullName>
    </submittedName>
</protein>
<reference evidence="3 4" key="1">
    <citation type="submission" date="2015-09" db="EMBL/GenBank/DDBJ databases">
        <title>Whole genome shotgun sequence assembly of Aphanizomenon flos-aquae UKL13.</title>
        <authorList>
            <person name="Driscoll C."/>
        </authorList>
    </citation>
    <scope>NUCLEOTIDE SEQUENCE [LARGE SCALE GENOMIC DNA]</scope>
    <source>
        <strain evidence="3">MDT13</strain>
    </source>
</reference>
<name>A0A1B7VSE8_APHFL</name>
<comment type="caution">
    <text evidence="3">The sequence shown here is derived from an EMBL/GenBank/DDBJ whole genome shotgun (WGS) entry which is preliminary data.</text>
</comment>
<evidence type="ECO:0000313" key="4">
    <source>
        <dbReference type="Proteomes" id="UP000092382"/>
    </source>
</evidence>
<organism evidence="3 4">
    <name type="scientific">Aphanizomenon flos-aquae LD13</name>
    <dbReference type="NCBI Taxonomy" id="1710894"/>
    <lineage>
        <taxon>Bacteria</taxon>
        <taxon>Bacillati</taxon>
        <taxon>Cyanobacteriota</taxon>
        <taxon>Cyanophyceae</taxon>
        <taxon>Nostocales</taxon>
        <taxon>Aphanizomenonaceae</taxon>
        <taxon>Aphanizomenon</taxon>
    </lineage>
</organism>
<evidence type="ECO:0000256" key="2">
    <source>
        <dbReference type="SAM" id="Phobius"/>
    </source>
</evidence>